<dbReference type="RefSeq" id="WP_110094982.1">
    <property type="nucleotide sequence ID" value="NZ_NKUE01000014.1"/>
</dbReference>
<dbReference type="PROSITE" id="PS00571">
    <property type="entry name" value="AMIDASES"/>
    <property type="match status" value="1"/>
</dbReference>
<gene>
    <name evidence="3" type="primary">gatA_2</name>
    <name evidence="3" type="ORF">KMAL_13560</name>
</gene>
<dbReference type="GO" id="GO:0016740">
    <property type="term" value="F:transferase activity"/>
    <property type="evidence" value="ECO:0007669"/>
    <property type="project" value="UniProtKB-KW"/>
</dbReference>
<keyword evidence="4" id="KW-1185">Reference proteome</keyword>
<comment type="caution">
    <text evidence="3">The sequence shown here is derived from an EMBL/GenBank/DDBJ whole genome shotgun (WGS) entry which is preliminary data.</text>
</comment>
<dbReference type="Gene3D" id="3.90.1300.10">
    <property type="entry name" value="Amidase signature (AS) domain"/>
    <property type="match status" value="1"/>
</dbReference>
<evidence type="ECO:0000313" key="4">
    <source>
        <dbReference type="Proteomes" id="UP000237344"/>
    </source>
</evidence>
<dbReference type="EC" id="6.3.5.-" evidence="3"/>
<evidence type="ECO:0000313" key="3">
    <source>
        <dbReference type="EMBL" id="POF62981.1"/>
    </source>
</evidence>
<dbReference type="InterPro" id="IPR020556">
    <property type="entry name" value="Amidase_CS"/>
</dbReference>
<proteinExistence type="predicted"/>
<dbReference type="AlphaFoldDB" id="A0A2S3W293"/>
<reference evidence="3 4" key="1">
    <citation type="submission" date="2018-01" db="EMBL/GenBank/DDBJ databases">
        <title>Draft Genome Sequence of Komagataeibacter maltaceti LMG 1529, a Vinegar Producing Acetic Acid Bacterium Isolated from Malt Vinegar Brewery Acetifiers.</title>
        <authorList>
            <person name="Zhang Q."/>
            <person name="Hollensteiner J."/>
            <person name="Poehlein A."/>
            <person name="Daniel R."/>
        </authorList>
    </citation>
    <scope>NUCLEOTIDE SEQUENCE [LARGE SCALE GENOMIC DNA]</scope>
    <source>
        <strain evidence="3 4">LMG 1529</strain>
    </source>
</reference>
<dbReference type="Pfam" id="PF01425">
    <property type="entry name" value="Amidase"/>
    <property type="match status" value="1"/>
</dbReference>
<dbReference type="InterPro" id="IPR036928">
    <property type="entry name" value="AS_sf"/>
</dbReference>
<dbReference type="OrthoDB" id="9811471at2"/>
<dbReference type="EMBL" id="POTC01000013">
    <property type="protein sequence ID" value="POF62981.1"/>
    <property type="molecule type" value="Genomic_DNA"/>
</dbReference>
<dbReference type="PANTHER" id="PTHR11895">
    <property type="entry name" value="TRANSAMIDASE"/>
    <property type="match status" value="1"/>
</dbReference>
<evidence type="ECO:0000259" key="2">
    <source>
        <dbReference type="Pfam" id="PF01425"/>
    </source>
</evidence>
<dbReference type="InterPro" id="IPR000120">
    <property type="entry name" value="Amidase"/>
</dbReference>
<dbReference type="InterPro" id="IPR023631">
    <property type="entry name" value="Amidase_dom"/>
</dbReference>
<keyword evidence="3" id="KW-0436">Ligase</keyword>
<evidence type="ECO:0000256" key="1">
    <source>
        <dbReference type="SAM" id="MobiDB-lite"/>
    </source>
</evidence>
<sequence length="443" mass="46967">MTSGRTTGHRRDADPGAAIRTELARMEARDTGVHALRHVRHAATLQEAQALARLSGQQRAGLPLHGLNIAVKDNIDIANTPIQGGSRLFAGRIAAQDAWIIARLRAAGALFPAVTSMCELAWGTTGENAVGARTRNPRDTRLDPGGSSSGSAAAVANGLTMAALGTDTACSIRFPAHCCGIAGFKPTAARWDMTGIMPLVPSLDHVGLLTRTARDALHLFCAIDHGATAPTPQPPRTPRIGIRWEGFENCDASITGVMDRLLSALHDGGIVPIDCATALHARTLPVTGALFAESWQVWRDAVHKSPDAISPALRERLLRKSSVSLSEIEDARREQAAIRADMDRVLETCDLLLEPTAQIPALPPEAMTAEHPLLASRNCTVTNISGHPSISIPCGEDDGGRPVGVLLSARRGSDRTLLEHAIWLEGLIARQGLRRALPAGPAS</sequence>
<keyword evidence="3" id="KW-0808">Transferase</keyword>
<dbReference type="SUPFAM" id="SSF75304">
    <property type="entry name" value="Amidase signature (AS) enzymes"/>
    <property type="match status" value="1"/>
</dbReference>
<accession>A0A2S3W293</accession>
<dbReference type="GO" id="GO:0016874">
    <property type="term" value="F:ligase activity"/>
    <property type="evidence" value="ECO:0007669"/>
    <property type="project" value="UniProtKB-KW"/>
</dbReference>
<name>A0A2S3W293_9PROT</name>
<feature type="domain" description="Amidase" evidence="2">
    <location>
        <begin position="18"/>
        <end position="418"/>
    </location>
</feature>
<organism evidence="3 4">
    <name type="scientific">Novacetimonas maltaceti</name>
    <dbReference type="NCBI Taxonomy" id="1203393"/>
    <lineage>
        <taxon>Bacteria</taxon>
        <taxon>Pseudomonadati</taxon>
        <taxon>Pseudomonadota</taxon>
        <taxon>Alphaproteobacteria</taxon>
        <taxon>Acetobacterales</taxon>
        <taxon>Acetobacteraceae</taxon>
        <taxon>Novacetimonas</taxon>
    </lineage>
</organism>
<dbReference type="Proteomes" id="UP000237344">
    <property type="component" value="Unassembled WGS sequence"/>
</dbReference>
<feature type="region of interest" description="Disordered" evidence="1">
    <location>
        <begin position="129"/>
        <end position="149"/>
    </location>
</feature>
<dbReference type="PANTHER" id="PTHR11895:SF176">
    <property type="entry name" value="AMIDASE AMID-RELATED"/>
    <property type="match status" value="1"/>
</dbReference>
<protein>
    <submittedName>
        <fullName evidence="3">Glutamyl-tRNA(Gln) amidotransferase subunit A</fullName>
        <ecNumber evidence="3">6.3.5.-</ecNumber>
    </submittedName>
</protein>